<sequence>MKPNRIKIFNLKDYKVPDYFISHVDLEIDLSKDPVQTKASITVIPNPKVKPHAKELILDGENITLTSIALNNEPLDKANYELKKHALIVKNVSLKTPFILTTTSLLGENTDLFGLYKTEGTILVKAETEGLRRVLYCLDRPDNLATYKTTIIAKEQDYPVLLCNGIEINKKKIPDGLHSVTWMDDVPKPSYLFALVAGNLQRSVTHFTTRSGRNLPIIFYVPQKTVKQCEFAKEVIAAAMAWDERTYNLECDLYQHMVAGVDKYASGASEPTGLNLFNTANLYATPENTTDMGILRVLEVVAHEFFHYWSGNRVTIRDWFNLSFKEGLTTFRAALFREELFGTDLIRILDGKNLDPRPPRPSSYTAVRSLYTAAAYEKSADIFRMMMLVLGRKVFDQAITVFLKKHDGCAITLEQMLASISDTSGIDVSAFLLWFTESGIPELQIKDDYNEHTQRYTLNVKITDQKARPIPLLIGLLDSDGNEIKGDTLIVVDQPDIELTFNEIKTRPIPSLLRSFSAPVYLKYPYSEEQLAVIMRHDTNIYNRNEAAKSMITLLVKRYCSGAPMAFSASFFEHYKAIITDDSLNEWLQAELLTLPSESDLTLELDTVDFACIAKARQLIQQALAYELKPDLLQRYHELLTQKPIKSPQFSIFDIKDAGVRRLKETCLTYIRWNEPAQTEAALELQFKNSLSTNMTQTCSALKLLGEMDSNKLDVLLHEYYQHWKNDPNAMNYWLNIQASIHSPTVVQRVEQLTHSPAFDLSNPNKVYALLQTFIKNPHGFHADHGRGYQLITDNILLLDKINPTLAVRLTDCFSNKDKFEQSRRQLMLSSLQRIATHAVSDDLKNAAKKAMAS</sequence>
<proteinExistence type="inferred from homology"/>
<dbReference type="AlphaFoldDB" id="A0A0W1A6B6"/>
<evidence type="ECO:0000256" key="11">
    <source>
        <dbReference type="ARBA" id="ARBA00023049"/>
    </source>
</evidence>
<dbReference type="EMBL" id="LNZC01000027">
    <property type="protein sequence ID" value="KTD76891.1"/>
    <property type="molecule type" value="Genomic_DNA"/>
</dbReference>
<feature type="domain" description="Peptidase M1 alanyl aminopeptidase C-terminal" evidence="15">
    <location>
        <begin position="529"/>
        <end position="852"/>
    </location>
</feature>
<dbReference type="Proteomes" id="UP000054662">
    <property type="component" value="Unassembled WGS sequence"/>
</dbReference>
<dbReference type="PATRIC" id="fig|45076.6.peg.2318"/>
<name>A0A0W1A6B6_9GAMM</name>
<keyword evidence="10" id="KW-0862">Zinc</keyword>
<evidence type="ECO:0000256" key="10">
    <source>
        <dbReference type="ARBA" id="ARBA00022833"/>
    </source>
</evidence>
<dbReference type="GO" id="GO:0016285">
    <property type="term" value="F:alanyl aminopeptidase activity"/>
    <property type="evidence" value="ECO:0007669"/>
    <property type="project" value="UniProtKB-EC"/>
</dbReference>
<accession>A0A0W1A6B6</accession>
<evidence type="ECO:0000256" key="2">
    <source>
        <dbReference type="ARBA" id="ARBA00001947"/>
    </source>
</evidence>
<dbReference type="Pfam" id="PF17432">
    <property type="entry name" value="DUF3458_C"/>
    <property type="match status" value="1"/>
</dbReference>
<dbReference type="NCBIfam" id="TIGR02414">
    <property type="entry name" value="pepN_proteo"/>
    <property type="match status" value="1"/>
</dbReference>
<dbReference type="Gene3D" id="1.10.390.10">
    <property type="entry name" value="Neutral Protease Domain 2"/>
    <property type="match status" value="1"/>
</dbReference>
<dbReference type="InterPro" id="IPR012779">
    <property type="entry name" value="Peptidase_M1_pepN"/>
</dbReference>
<comment type="cofactor">
    <cofactor evidence="2">
        <name>Zn(2+)</name>
        <dbReference type="ChEBI" id="CHEBI:29105"/>
    </cofactor>
</comment>
<evidence type="ECO:0000256" key="7">
    <source>
        <dbReference type="ARBA" id="ARBA00022670"/>
    </source>
</evidence>
<dbReference type="Gene3D" id="1.25.50.10">
    <property type="entry name" value="Peptidase M1, alanyl aminopeptidase, C-terminal domain"/>
    <property type="match status" value="1"/>
</dbReference>
<dbReference type="GO" id="GO:0006508">
    <property type="term" value="P:proteolysis"/>
    <property type="evidence" value="ECO:0007669"/>
    <property type="project" value="UniProtKB-UniRule"/>
</dbReference>
<evidence type="ECO:0000256" key="5">
    <source>
        <dbReference type="ARBA" id="ARBA00015611"/>
    </source>
</evidence>
<dbReference type="InterPro" id="IPR037144">
    <property type="entry name" value="Peptidase_M1_pepN_C_sf"/>
</dbReference>
<dbReference type="EC" id="3.4.11.2" evidence="4 12"/>
<dbReference type="RefSeq" id="WP_058493877.1">
    <property type="nucleotide sequence ID" value="NZ_CBCRUR010000022.1"/>
</dbReference>
<keyword evidence="8" id="KW-0479">Metal-binding</keyword>
<dbReference type="GO" id="GO:0008270">
    <property type="term" value="F:zinc ion binding"/>
    <property type="evidence" value="ECO:0007669"/>
    <property type="project" value="InterPro"/>
</dbReference>
<evidence type="ECO:0000256" key="4">
    <source>
        <dbReference type="ARBA" id="ARBA00012564"/>
    </source>
</evidence>
<evidence type="ECO:0000259" key="14">
    <source>
        <dbReference type="Pfam" id="PF11940"/>
    </source>
</evidence>
<feature type="domain" description="Peptidase M1 membrane alanine aminopeptidase" evidence="13">
    <location>
        <begin position="232"/>
        <end position="431"/>
    </location>
</feature>
<dbReference type="InterPro" id="IPR042097">
    <property type="entry name" value="Aminopeptidase_N-like_N_sf"/>
</dbReference>
<dbReference type="SUPFAM" id="SSF55486">
    <property type="entry name" value="Metalloproteases ('zincins'), catalytic domain"/>
    <property type="match status" value="1"/>
</dbReference>
<dbReference type="InterPro" id="IPR038438">
    <property type="entry name" value="PepN_Ig-like_sf"/>
</dbReference>
<dbReference type="OrthoDB" id="100605at2"/>
<evidence type="ECO:0000256" key="8">
    <source>
        <dbReference type="ARBA" id="ARBA00022723"/>
    </source>
</evidence>
<comment type="caution">
    <text evidence="17">The sequence shown here is derived from an EMBL/GenBank/DDBJ whole genome shotgun (WGS) entry which is preliminary data.</text>
</comment>
<dbReference type="InterPro" id="IPR027268">
    <property type="entry name" value="Peptidase_M4/M1_CTD_sf"/>
</dbReference>
<keyword evidence="7" id="KW-0645">Protease</keyword>
<comment type="catalytic activity">
    <reaction evidence="1">
        <text>Release of an N-terminal amino acid, Xaa-|-Yaa- from a peptide, amide or arylamide. Xaa is preferably Ala, but may be most amino acids including Pro (slow action). When a terminal hydrophobic residue is followed by a prolyl residue, the two may be released as an intact Xaa-Pro dipeptide.</text>
        <dbReference type="EC" id="3.4.11.2"/>
    </reaction>
</comment>
<evidence type="ECO:0000256" key="9">
    <source>
        <dbReference type="ARBA" id="ARBA00022801"/>
    </source>
</evidence>
<dbReference type="PANTHER" id="PTHR46322:SF1">
    <property type="entry name" value="PUROMYCIN-SENSITIVE AMINOPEPTIDASE"/>
    <property type="match status" value="1"/>
</dbReference>
<dbReference type="InterPro" id="IPR045357">
    <property type="entry name" value="Aminopeptidase_N-like_N"/>
</dbReference>
<comment type="similarity">
    <text evidence="3">Belongs to the peptidase M1 family.</text>
</comment>
<evidence type="ECO:0000259" key="13">
    <source>
        <dbReference type="Pfam" id="PF01433"/>
    </source>
</evidence>
<organism evidence="17 18">
    <name type="scientific">Legionella worsleiensis</name>
    <dbReference type="NCBI Taxonomy" id="45076"/>
    <lineage>
        <taxon>Bacteria</taxon>
        <taxon>Pseudomonadati</taxon>
        <taxon>Pseudomonadota</taxon>
        <taxon>Gammaproteobacteria</taxon>
        <taxon>Legionellales</taxon>
        <taxon>Legionellaceae</taxon>
        <taxon>Legionella</taxon>
    </lineage>
</organism>
<gene>
    <name evidence="17" type="ORF">Lwor_2116</name>
</gene>
<dbReference type="InterPro" id="IPR001930">
    <property type="entry name" value="Peptidase_M1"/>
</dbReference>
<feature type="domain" description="Aminopeptidase N-like N-terminal" evidence="16">
    <location>
        <begin position="24"/>
        <end position="192"/>
    </location>
</feature>
<keyword evidence="11" id="KW-0482">Metalloprotease</keyword>
<evidence type="ECO:0000256" key="12">
    <source>
        <dbReference type="NCBIfam" id="TIGR02414"/>
    </source>
</evidence>
<protein>
    <recommendedName>
        <fullName evidence="5 12">Aminopeptidase N</fullName>
        <ecNumber evidence="4 12">3.4.11.2</ecNumber>
    </recommendedName>
</protein>
<evidence type="ECO:0000256" key="3">
    <source>
        <dbReference type="ARBA" id="ARBA00010136"/>
    </source>
</evidence>
<dbReference type="PANTHER" id="PTHR46322">
    <property type="entry name" value="PUROMYCIN-SENSITIVE AMINOPEPTIDASE"/>
    <property type="match status" value="1"/>
</dbReference>
<feature type="domain" description="Peptidase M1 alanyl aminopeptidase Ig-like fold" evidence="14">
    <location>
        <begin position="439"/>
        <end position="524"/>
    </location>
</feature>
<evidence type="ECO:0000259" key="16">
    <source>
        <dbReference type="Pfam" id="PF17900"/>
    </source>
</evidence>
<evidence type="ECO:0000256" key="1">
    <source>
        <dbReference type="ARBA" id="ARBA00000098"/>
    </source>
</evidence>
<dbReference type="InterPro" id="IPR024601">
    <property type="entry name" value="Peptidase_M1_pepN_C"/>
</dbReference>
<evidence type="ECO:0000313" key="18">
    <source>
        <dbReference type="Proteomes" id="UP000054662"/>
    </source>
</evidence>
<evidence type="ECO:0000259" key="15">
    <source>
        <dbReference type="Pfam" id="PF17432"/>
    </source>
</evidence>
<reference evidence="17 18" key="1">
    <citation type="submission" date="2015-11" db="EMBL/GenBank/DDBJ databases">
        <title>Genomic analysis of 38 Legionella species identifies large and diverse effector repertoires.</title>
        <authorList>
            <person name="Burstein D."/>
            <person name="Amaro F."/>
            <person name="Zusman T."/>
            <person name="Lifshitz Z."/>
            <person name="Cohen O."/>
            <person name="Gilbert J.A."/>
            <person name="Pupko T."/>
            <person name="Shuman H.A."/>
            <person name="Segal G."/>
        </authorList>
    </citation>
    <scope>NUCLEOTIDE SEQUENCE [LARGE SCALE GENOMIC DNA]</scope>
    <source>
        <strain evidence="17 18">ATCC 49508</strain>
    </source>
</reference>
<evidence type="ECO:0000313" key="17">
    <source>
        <dbReference type="EMBL" id="KTD76891.1"/>
    </source>
</evidence>
<dbReference type="Pfam" id="PF11940">
    <property type="entry name" value="DUF3458"/>
    <property type="match status" value="1"/>
</dbReference>
<dbReference type="Pfam" id="PF17900">
    <property type="entry name" value="Peptidase_M1_N"/>
    <property type="match status" value="1"/>
</dbReference>
<keyword evidence="18" id="KW-1185">Reference proteome</keyword>
<dbReference type="PRINTS" id="PR00756">
    <property type="entry name" value="ALADIPTASE"/>
</dbReference>
<evidence type="ECO:0000256" key="6">
    <source>
        <dbReference type="ARBA" id="ARBA00022438"/>
    </source>
</evidence>
<dbReference type="Gene3D" id="2.60.40.1730">
    <property type="entry name" value="tricorn interacting facor f3 domain"/>
    <property type="match status" value="1"/>
</dbReference>
<dbReference type="InterPro" id="IPR035414">
    <property type="entry name" value="Peptidase_M1_pepN_Ig-like"/>
</dbReference>
<dbReference type="STRING" id="45076.Lwor_2116"/>
<dbReference type="Gene3D" id="3.30.2010.30">
    <property type="match status" value="1"/>
</dbReference>
<dbReference type="GO" id="GO:0008237">
    <property type="term" value="F:metallopeptidase activity"/>
    <property type="evidence" value="ECO:0007669"/>
    <property type="project" value="UniProtKB-UniRule"/>
</dbReference>
<keyword evidence="9" id="KW-0378">Hydrolase</keyword>
<keyword evidence="6 17" id="KW-0031">Aminopeptidase</keyword>
<dbReference type="SUPFAM" id="SSF63737">
    <property type="entry name" value="Leukotriene A4 hydrolase N-terminal domain"/>
    <property type="match status" value="1"/>
</dbReference>
<dbReference type="InterPro" id="IPR014782">
    <property type="entry name" value="Peptidase_M1_dom"/>
</dbReference>
<dbReference type="Gene3D" id="2.60.40.1840">
    <property type="match status" value="1"/>
</dbReference>
<dbReference type="Pfam" id="PF01433">
    <property type="entry name" value="Peptidase_M1"/>
    <property type="match status" value="1"/>
</dbReference>